<evidence type="ECO:0000256" key="5">
    <source>
        <dbReference type="ARBA" id="ARBA00010813"/>
    </source>
</evidence>
<gene>
    <name evidence="19" type="ORF">C4D60_Mb01t24560</name>
</gene>
<accession>A0A4V4H7M4</accession>
<evidence type="ECO:0000256" key="13">
    <source>
        <dbReference type="ARBA" id="ARBA00023209"/>
    </source>
</evidence>
<comment type="catalytic activity">
    <reaction evidence="1">
        <text>D-glucose 6-phosphate = 1D-myo-inositol 3-phosphate</text>
        <dbReference type="Rhea" id="RHEA:10716"/>
        <dbReference type="ChEBI" id="CHEBI:58401"/>
        <dbReference type="ChEBI" id="CHEBI:61548"/>
        <dbReference type="EC" id="5.5.1.4"/>
    </reaction>
</comment>
<dbReference type="Gene3D" id="3.40.50.720">
    <property type="entry name" value="NAD(P)-binding Rossmann-like Domain"/>
    <property type="match status" value="1"/>
</dbReference>
<evidence type="ECO:0000256" key="10">
    <source>
        <dbReference type="ARBA" id="ARBA00022550"/>
    </source>
</evidence>
<evidence type="ECO:0000259" key="18">
    <source>
        <dbReference type="Pfam" id="PF01658"/>
    </source>
</evidence>
<dbReference type="FunFam" id="3.40.50.720:FF:000069">
    <property type="entry name" value="Inositol-3-phosphate synthase 1"/>
    <property type="match status" value="1"/>
</dbReference>
<dbReference type="InterPro" id="IPR002587">
    <property type="entry name" value="Myo-inos-1-P_Synthase"/>
</dbReference>
<dbReference type="InterPro" id="IPR036291">
    <property type="entry name" value="NAD(P)-bd_dom_sf"/>
</dbReference>
<keyword evidence="14" id="KW-0413">Isomerase</keyword>
<dbReference type="FunFam" id="3.40.50.720:FF:000334">
    <property type="entry name" value="Inositol-3-phosphate synthase"/>
    <property type="match status" value="1"/>
</dbReference>
<keyword evidence="13" id="KW-0594">Phospholipid biosynthesis</keyword>
<dbReference type="GO" id="GO:0006021">
    <property type="term" value="P:inositol biosynthetic process"/>
    <property type="evidence" value="ECO:0007669"/>
    <property type="project" value="UniProtKB-UniPathway"/>
</dbReference>
<comment type="caution">
    <text evidence="19">The sequence shown here is derived from an EMBL/GenBank/DDBJ whole genome shotgun (WGS) entry which is preliminary data.</text>
</comment>
<dbReference type="SUPFAM" id="SSF55347">
    <property type="entry name" value="Glyceraldehyde-3-phosphate dehydrogenase-like, C-terminal domain"/>
    <property type="match status" value="1"/>
</dbReference>
<feature type="domain" description="Myo-inositol-1-phosphate synthase GAPDH-like" evidence="18">
    <location>
        <begin position="318"/>
        <end position="431"/>
    </location>
</feature>
<evidence type="ECO:0000256" key="8">
    <source>
        <dbReference type="ARBA" id="ARBA00022490"/>
    </source>
</evidence>
<dbReference type="PANTHER" id="PTHR11510">
    <property type="entry name" value="MYO-INOSITOL-1 PHOSPHATE SYNTHASE"/>
    <property type="match status" value="1"/>
</dbReference>
<dbReference type="EMBL" id="PYDT01000004">
    <property type="protein sequence ID" value="THU64256.1"/>
    <property type="molecule type" value="Genomic_DNA"/>
</dbReference>
<keyword evidence="9" id="KW-0444">Lipid biosynthesis</keyword>
<dbReference type="Pfam" id="PF07994">
    <property type="entry name" value="NAD_binding_5"/>
    <property type="match status" value="1"/>
</dbReference>
<keyword evidence="15" id="KW-1208">Phospholipid metabolism</keyword>
<keyword evidence="8" id="KW-0963">Cytoplasm</keyword>
<evidence type="ECO:0000256" key="15">
    <source>
        <dbReference type="ARBA" id="ARBA00023264"/>
    </source>
</evidence>
<comment type="similarity">
    <text evidence="5">Belongs to the myo-inositol 1-phosphate synthase family.</text>
</comment>
<dbReference type="AlphaFoldDB" id="A0A4V4H7M4"/>
<evidence type="ECO:0000256" key="1">
    <source>
        <dbReference type="ARBA" id="ARBA00000113"/>
    </source>
</evidence>
<evidence type="ECO:0000256" key="4">
    <source>
        <dbReference type="ARBA" id="ARBA00005117"/>
    </source>
</evidence>
<evidence type="ECO:0000256" key="7">
    <source>
        <dbReference type="ARBA" id="ARBA00012125"/>
    </source>
</evidence>
<evidence type="ECO:0000256" key="6">
    <source>
        <dbReference type="ARBA" id="ARBA00011881"/>
    </source>
</evidence>
<evidence type="ECO:0000256" key="16">
    <source>
        <dbReference type="ARBA" id="ARBA00032949"/>
    </source>
</evidence>
<dbReference type="GO" id="GO:0005737">
    <property type="term" value="C:cytoplasm"/>
    <property type="evidence" value="ECO:0007669"/>
    <property type="project" value="UniProtKB-SubCell"/>
</dbReference>
<evidence type="ECO:0000256" key="17">
    <source>
        <dbReference type="ARBA" id="ARBA00070063"/>
    </source>
</evidence>
<dbReference type="Gene3D" id="3.30.360.10">
    <property type="entry name" value="Dihydrodipicolinate Reductase, domain 2"/>
    <property type="match status" value="1"/>
</dbReference>
<dbReference type="Pfam" id="PF01658">
    <property type="entry name" value="Inos-1-P_synth"/>
    <property type="match status" value="1"/>
</dbReference>
<name>A0A4V4H7M4_MUSBA</name>
<dbReference type="PIRSF" id="PIRSF015578">
    <property type="entry name" value="Myoinos-ppht_syn"/>
    <property type="match status" value="1"/>
</dbReference>
<dbReference type="GO" id="GO:0008654">
    <property type="term" value="P:phospholipid biosynthetic process"/>
    <property type="evidence" value="ECO:0007669"/>
    <property type="project" value="UniProtKB-KW"/>
</dbReference>
<comment type="pathway">
    <text evidence="4">Polyol metabolism; myo-inositol biosynthesis; myo-inositol from D-glucose 6-phosphate: step 1/2.</text>
</comment>
<evidence type="ECO:0000256" key="3">
    <source>
        <dbReference type="ARBA" id="ARBA00004496"/>
    </source>
</evidence>
<keyword evidence="10" id="KW-0398">Inositol biosynthesis</keyword>
<comment type="cofactor">
    <cofactor evidence="2">
        <name>NAD(+)</name>
        <dbReference type="ChEBI" id="CHEBI:57540"/>
    </cofactor>
</comment>
<dbReference type="SUPFAM" id="SSF51735">
    <property type="entry name" value="NAD(P)-binding Rossmann-fold domains"/>
    <property type="match status" value="2"/>
</dbReference>
<evidence type="ECO:0000256" key="9">
    <source>
        <dbReference type="ARBA" id="ARBA00022516"/>
    </source>
</evidence>
<dbReference type="FunFam" id="3.30.360.10:FF:000040">
    <property type="entry name" value="Inositol 1-phosphate synthase"/>
    <property type="match status" value="1"/>
</dbReference>
<evidence type="ECO:0000256" key="12">
    <source>
        <dbReference type="ARBA" id="ARBA00023098"/>
    </source>
</evidence>
<keyword evidence="12" id="KW-0443">Lipid metabolism</keyword>
<reference evidence="19 20" key="1">
    <citation type="journal article" date="2019" name="Nat. Plants">
        <title>Genome sequencing of Musa balbisiana reveals subgenome evolution and function divergence in polyploid bananas.</title>
        <authorList>
            <person name="Yao X."/>
        </authorList>
    </citation>
    <scope>NUCLEOTIDE SEQUENCE [LARGE SCALE GENOMIC DNA]</scope>
    <source>
        <strain evidence="20">cv. DH-PKW</strain>
        <tissue evidence="19">Leaves</tissue>
    </source>
</reference>
<protein>
    <recommendedName>
        <fullName evidence="17">Inositol-3-phosphate synthase</fullName>
        <ecNumber evidence="7">5.5.1.4</ecNumber>
    </recommendedName>
    <alternativeName>
        <fullName evidence="16">Myo-inositol 1-phosphate synthase</fullName>
    </alternativeName>
</protein>
<dbReference type="EC" id="5.5.1.4" evidence="7"/>
<dbReference type="Proteomes" id="UP000317650">
    <property type="component" value="Chromosome 1"/>
</dbReference>
<evidence type="ECO:0000313" key="19">
    <source>
        <dbReference type="EMBL" id="THU64256.1"/>
    </source>
</evidence>
<dbReference type="GO" id="GO:0004512">
    <property type="term" value="F:inositol-3-phosphate synthase activity"/>
    <property type="evidence" value="ECO:0007669"/>
    <property type="project" value="UniProtKB-EC"/>
</dbReference>
<evidence type="ECO:0000256" key="14">
    <source>
        <dbReference type="ARBA" id="ARBA00023235"/>
    </source>
</evidence>
<comment type="subunit">
    <text evidence="6">Homotetramer.</text>
</comment>
<comment type="subcellular location">
    <subcellularLocation>
        <location evidence="3">Cytoplasm</location>
    </subcellularLocation>
</comment>
<sequence length="544" mass="60382">MFIEKFKVESPNVRYAEDEIEAVYHYETTELVHESRDGAYHWIVKPKTVRYNFKTDTRVPKLGVMLVGWGGNNGSTLTAGVIANREGISWATKDKVQQANYFGSLTQASTIRVGSFNGEEIYAPFKSLLPMVNPDDIVFGGWDISNMNLADAMARAMVLDIDLQKQLRPYMESMVPLPGIFDPDFVAANQSGRANSVIKGTKTEQVQQIIKDIREFKEKTKTDKVVVLWTANTERYSDVIVGLNDTMENLMASLEKNEAEISIYWIDISIYIVWDSLCAGECPFYQWEPSKHLCAGYGLIEMAIQRNTLIGGDDFKSGQTKMKSVLVDFLVGAGIKPTSIVSYNHLGNNDGMNLSAPQTFRSKEISKSNVVDDMVSSNGILYETGEHPDHVIVIKYVPYVGDSKRAMDEYTSEIFMGGKSTIVLHNTCEDSLLAAPIILDLVLLAELSSRIQLKSDGEVPPGTPVVNALSKQRAMLENVLRACIGLAPENNMNLEYKTEAASKTEVPPGTPVVNALSKQRAMLENVLRACIGLAPENNMNLEYK</sequence>
<organism evidence="19 20">
    <name type="scientific">Musa balbisiana</name>
    <name type="common">Banana</name>
    <dbReference type="NCBI Taxonomy" id="52838"/>
    <lineage>
        <taxon>Eukaryota</taxon>
        <taxon>Viridiplantae</taxon>
        <taxon>Streptophyta</taxon>
        <taxon>Embryophyta</taxon>
        <taxon>Tracheophyta</taxon>
        <taxon>Spermatophyta</taxon>
        <taxon>Magnoliopsida</taxon>
        <taxon>Liliopsida</taxon>
        <taxon>Zingiberales</taxon>
        <taxon>Musaceae</taxon>
        <taxon>Musa</taxon>
    </lineage>
</organism>
<evidence type="ECO:0000313" key="20">
    <source>
        <dbReference type="Proteomes" id="UP000317650"/>
    </source>
</evidence>
<keyword evidence="11" id="KW-0520">NAD</keyword>
<evidence type="ECO:0000256" key="11">
    <source>
        <dbReference type="ARBA" id="ARBA00023027"/>
    </source>
</evidence>
<dbReference type="InterPro" id="IPR013021">
    <property type="entry name" value="Myo-inos-1-P_Synthase_GAPDH"/>
</dbReference>
<dbReference type="STRING" id="52838.A0A4V4H7M4"/>
<dbReference type="UniPathway" id="UPA00823">
    <property type="reaction ID" value="UER00787"/>
</dbReference>
<evidence type="ECO:0000256" key="2">
    <source>
        <dbReference type="ARBA" id="ARBA00001911"/>
    </source>
</evidence>
<dbReference type="Gene3D" id="3.30.2360.10">
    <property type="entry name" value="Glyceraldehyde-3-phosphate dehydrogenase-like domain"/>
    <property type="match status" value="2"/>
</dbReference>
<proteinExistence type="inferred from homology"/>
<keyword evidence="20" id="KW-1185">Reference proteome</keyword>